<name>A0A328DEF6_9ASTE</name>
<evidence type="ECO:0000256" key="4">
    <source>
        <dbReference type="ARBA" id="ARBA00022723"/>
    </source>
</evidence>
<dbReference type="PANTHER" id="PTHR31683">
    <property type="entry name" value="PECTATE LYASE 18-RELATED"/>
    <property type="match status" value="1"/>
</dbReference>
<evidence type="ECO:0000256" key="6">
    <source>
        <dbReference type="ARBA" id="ARBA00022837"/>
    </source>
</evidence>
<dbReference type="AlphaFoldDB" id="A0A328DEF6"/>
<dbReference type="EC" id="4.2.2.2" evidence="3 8"/>
<gene>
    <name evidence="10" type="ORF">DM860_017496</name>
</gene>
<sequence>MHPREATFSFLIFFFFFVLTPSLLTLTFSHQHPNPEHVVKEVLRRVNESVTTRRSLQSQPPPCPTGNSIDDCWRCDPNWGSNRQRLADCGIGFGKYAMGGKGGEIYMVTDSSDEDPLNPKPGTLRYGVIQEAPLWIIFQESMAITLNHELLVGKSKTIDGRGVNVQITGKGCIVLRSVTNVIISSLQIYNCVPSKAERVRLSPDFEEEVSGSDGDGISVQASSAVWIDHCTLANCADGLIDVTEGSTAVTISNNYFSHHDKVMLLGHSDDYPADKRMQVTVAFNRFGERLGQRMPRCRFGHFHVFNNDYSAGWGIYAIGGSAQPTINSQNNRFVAPDNPNLKEVTRREESSQGEWSRWNWRTDGDVFLNGANFVASGSIQADSYTDAESFNPAGFSETLTQNAGVLNRNQGNIPIGGGGVSTIPGSDQWDIVFTGGAPPQPPTTVLFWSSSFLLLVYPTFCSLWGR</sequence>
<dbReference type="SMART" id="SM00656">
    <property type="entry name" value="Amb_all"/>
    <property type="match status" value="1"/>
</dbReference>
<dbReference type="EMBL" id="NQVE01000153">
    <property type="protein sequence ID" value="RAL43640.1"/>
    <property type="molecule type" value="Genomic_DNA"/>
</dbReference>
<keyword evidence="11" id="KW-1185">Reference proteome</keyword>
<keyword evidence="4 8" id="KW-0479">Metal-binding</keyword>
<evidence type="ECO:0000259" key="9">
    <source>
        <dbReference type="SMART" id="SM00656"/>
    </source>
</evidence>
<dbReference type="Gene3D" id="2.160.20.10">
    <property type="entry name" value="Single-stranded right-handed beta-helix, Pectin lyase-like"/>
    <property type="match status" value="1"/>
</dbReference>
<protein>
    <recommendedName>
        <fullName evidence="3 8">Pectate lyase</fullName>
        <ecNumber evidence="3 8">4.2.2.2</ecNumber>
    </recommendedName>
</protein>
<dbReference type="Pfam" id="PF00544">
    <property type="entry name" value="Pectate_lyase_4"/>
    <property type="match status" value="1"/>
</dbReference>
<evidence type="ECO:0000256" key="2">
    <source>
        <dbReference type="ARBA" id="ARBA00005220"/>
    </source>
</evidence>
<feature type="signal peptide" evidence="8">
    <location>
        <begin position="1"/>
        <end position="25"/>
    </location>
</feature>
<dbReference type="GO" id="GO:0030570">
    <property type="term" value="F:pectate lyase activity"/>
    <property type="evidence" value="ECO:0007669"/>
    <property type="project" value="UniProtKB-EC"/>
</dbReference>
<evidence type="ECO:0000313" key="10">
    <source>
        <dbReference type="EMBL" id="RAL43640.1"/>
    </source>
</evidence>
<dbReference type="InterPro" id="IPR011050">
    <property type="entry name" value="Pectin_lyase_fold/virulence"/>
</dbReference>
<feature type="chain" id="PRO_5016191475" description="Pectate lyase" evidence="8">
    <location>
        <begin position="26"/>
        <end position="466"/>
    </location>
</feature>
<dbReference type="SUPFAM" id="SSF51126">
    <property type="entry name" value="Pectin lyase-like"/>
    <property type="match status" value="1"/>
</dbReference>
<keyword evidence="5 8" id="KW-0732">Signal</keyword>
<dbReference type="PRINTS" id="PR00807">
    <property type="entry name" value="AMBALLERGEN"/>
</dbReference>
<dbReference type="GO" id="GO:0046872">
    <property type="term" value="F:metal ion binding"/>
    <property type="evidence" value="ECO:0007669"/>
    <property type="project" value="UniProtKB-KW"/>
</dbReference>
<evidence type="ECO:0000256" key="5">
    <source>
        <dbReference type="ARBA" id="ARBA00022729"/>
    </source>
</evidence>
<evidence type="ECO:0000256" key="1">
    <source>
        <dbReference type="ARBA" id="ARBA00000695"/>
    </source>
</evidence>
<reference evidence="10 11" key="1">
    <citation type="submission" date="2018-06" db="EMBL/GenBank/DDBJ databases">
        <title>The Genome of Cuscuta australis (Dodder) Provides Insight into the Evolution of Plant Parasitism.</title>
        <authorList>
            <person name="Liu H."/>
        </authorList>
    </citation>
    <scope>NUCLEOTIDE SEQUENCE [LARGE SCALE GENOMIC DNA]</scope>
    <source>
        <strain evidence="11">cv. Yunnan</strain>
        <tissue evidence="10">Vines</tissue>
    </source>
</reference>
<dbReference type="InterPro" id="IPR018082">
    <property type="entry name" value="AmbAllergen"/>
</dbReference>
<evidence type="ECO:0000313" key="11">
    <source>
        <dbReference type="Proteomes" id="UP000249390"/>
    </source>
</evidence>
<evidence type="ECO:0000256" key="3">
    <source>
        <dbReference type="ARBA" id="ARBA00012272"/>
    </source>
</evidence>
<accession>A0A328DEF6</accession>
<dbReference type="InterPro" id="IPR012334">
    <property type="entry name" value="Pectin_lyas_fold"/>
</dbReference>
<evidence type="ECO:0000256" key="7">
    <source>
        <dbReference type="ARBA" id="ARBA00023239"/>
    </source>
</evidence>
<comment type="pathway">
    <text evidence="2 8">Glycan metabolism; pectin degradation; 2-dehydro-3-deoxy-D-gluconate from pectin: step 2/5.</text>
</comment>
<dbReference type="InterPro" id="IPR045032">
    <property type="entry name" value="PEL"/>
</dbReference>
<comment type="catalytic activity">
    <reaction evidence="1 8">
        <text>Eliminative cleavage of (1-&gt;4)-alpha-D-galacturonan to give oligosaccharides with 4-deoxy-alpha-D-galact-4-enuronosyl groups at their non-reducing ends.</text>
        <dbReference type="EC" id="4.2.2.2"/>
    </reaction>
</comment>
<comment type="cofactor">
    <cofactor evidence="8">
        <name>Ca(2+)</name>
        <dbReference type="ChEBI" id="CHEBI:29108"/>
    </cofactor>
    <text evidence="8">Binds 1 Ca(2+) ion. Required for its activity.</text>
</comment>
<dbReference type="UniPathway" id="UPA00545">
    <property type="reaction ID" value="UER00824"/>
</dbReference>
<keyword evidence="7 8" id="KW-0456">Lyase</keyword>
<dbReference type="PANTHER" id="PTHR31683:SF197">
    <property type="entry name" value="PECTATE LYASE"/>
    <property type="match status" value="1"/>
</dbReference>
<dbReference type="InterPro" id="IPR002022">
    <property type="entry name" value="Pec_lyase"/>
</dbReference>
<organism evidence="10 11">
    <name type="scientific">Cuscuta australis</name>
    <dbReference type="NCBI Taxonomy" id="267555"/>
    <lineage>
        <taxon>Eukaryota</taxon>
        <taxon>Viridiplantae</taxon>
        <taxon>Streptophyta</taxon>
        <taxon>Embryophyta</taxon>
        <taxon>Tracheophyta</taxon>
        <taxon>Spermatophyta</taxon>
        <taxon>Magnoliopsida</taxon>
        <taxon>eudicotyledons</taxon>
        <taxon>Gunneridae</taxon>
        <taxon>Pentapetalae</taxon>
        <taxon>asterids</taxon>
        <taxon>lamiids</taxon>
        <taxon>Solanales</taxon>
        <taxon>Convolvulaceae</taxon>
        <taxon>Cuscuteae</taxon>
        <taxon>Cuscuta</taxon>
        <taxon>Cuscuta subgen. Grammica</taxon>
        <taxon>Cuscuta sect. Cleistogrammica</taxon>
    </lineage>
</organism>
<comment type="similarity">
    <text evidence="8">Belongs to the polysaccharide lyase 1 family.</text>
</comment>
<dbReference type="GO" id="GO:0045490">
    <property type="term" value="P:pectin catabolic process"/>
    <property type="evidence" value="ECO:0007669"/>
    <property type="project" value="UniProtKB-UniPathway"/>
</dbReference>
<proteinExistence type="inferred from homology"/>
<dbReference type="Proteomes" id="UP000249390">
    <property type="component" value="Unassembled WGS sequence"/>
</dbReference>
<feature type="domain" description="Pectate lyase" evidence="9">
    <location>
        <begin position="141"/>
        <end position="339"/>
    </location>
</feature>
<comment type="caution">
    <text evidence="10">The sequence shown here is derived from an EMBL/GenBank/DDBJ whole genome shotgun (WGS) entry which is preliminary data.</text>
</comment>
<keyword evidence="6 8" id="KW-0106">Calcium</keyword>
<evidence type="ECO:0000256" key="8">
    <source>
        <dbReference type="RuleBase" id="RU361123"/>
    </source>
</evidence>